<proteinExistence type="predicted"/>
<evidence type="ECO:0000313" key="2">
    <source>
        <dbReference type="Proteomes" id="UP000774326"/>
    </source>
</evidence>
<name>A0A9P8QBF6_WICPI</name>
<accession>A0A9P8QBF6</accession>
<protein>
    <submittedName>
        <fullName evidence="1">Uncharacterized protein</fullName>
    </submittedName>
</protein>
<comment type="caution">
    <text evidence="1">The sequence shown here is derived from an EMBL/GenBank/DDBJ whole genome shotgun (WGS) entry which is preliminary data.</text>
</comment>
<gene>
    <name evidence="1" type="ORF">WICPIJ_002637</name>
</gene>
<dbReference type="EMBL" id="JAEUBG010001450">
    <property type="protein sequence ID" value="KAH3686384.1"/>
    <property type="molecule type" value="Genomic_DNA"/>
</dbReference>
<sequence length="77" mass="8574">MASGINFKNSWNSKDLSWISKSLFKVKGSKNEINLSLDHQSLDGLEEIVLGYNPVDQINGFFSDSLVLVGEELEDIV</sequence>
<reference evidence="1" key="1">
    <citation type="journal article" date="2021" name="Open Biol.">
        <title>Shared evolutionary footprints suggest mitochondrial oxidative damage underlies multiple complex I losses in fungi.</title>
        <authorList>
            <person name="Schikora-Tamarit M.A."/>
            <person name="Marcet-Houben M."/>
            <person name="Nosek J."/>
            <person name="Gabaldon T."/>
        </authorList>
    </citation>
    <scope>NUCLEOTIDE SEQUENCE</scope>
    <source>
        <strain evidence="1">CBS2887</strain>
    </source>
</reference>
<dbReference type="Proteomes" id="UP000774326">
    <property type="component" value="Unassembled WGS sequence"/>
</dbReference>
<dbReference type="AlphaFoldDB" id="A0A9P8QBF6"/>
<keyword evidence="2" id="KW-1185">Reference proteome</keyword>
<reference evidence="1" key="2">
    <citation type="submission" date="2021-01" db="EMBL/GenBank/DDBJ databases">
        <authorList>
            <person name="Schikora-Tamarit M.A."/>
        </authorList>
    </citation>
    <scope>NUCLEOTIDE SEQUENCE</scope>
    <source>
        <strain evidence="1">CBS2887</strain>
    </source>
</reference>
<evidence type="ECO:0000313" key="1">
    <source>
        <dbReference type="EMBL" id="KAH3686384.1"/>
    </source>
</evidence>
<organism evidence="1 2">
    <name type="scientific">Wickerhamomyces pijperi</name>
    <name type="common">Yeast</name>
    <name type="synonym">Pichia pijperi</name>
    <dbReference type="NCBI Taxonomy" id="599730"/>
    <lineage>
        <taxon>Eukaryota</taxon>
        <taxon>Fungi</taxon>
        <taxon>Dikarya</taxon>
        <taxon>Ascomycota</taxon>
        <taxon>Saccharomycotina</taxon>
        <taxon>Saccharomycetes</taxon>
        <taxon>Phaffomycetales</taxon>
        <taxon>Wickerhamomycetaceae</taxon>
        <taxon>Wickerhamomyces</taxon>
    </lineage>
</organism>